<protein>
    <submittedName>
        <fullName evidence="1">Uncharacterized protein</fullName>
    </submittedName>
</protein>
<reference evidence="1 2" key="1">
    <citation type="journal article" date="2016" name="Biochim. Biophys. Acta">
        <title>Characterization of red-shifted phycobilisomes isolated from the chlorophyll f-containing cyanobacterium Halomicronema hongdechloris.</title>
        <authorList>
            <person name="Li Y."/>
            <person name="Lin Y."/>
            <person name="Garvey C.J."/>
            <person name="Birch D."/>
            <person name="Corkery R.W."/>
            <person name="Loughlin P.C."/>
            <person name="Scheer H."/>
            <person name="Willows R.D."/>
            <person name="Chen M."/>
        </authorList>
    </citation>
    <scope>NUCLEOTIDE SEQUENCE [LARGE SCALE GENOMIC DNA]</scope>
    <source>
        <strain evidence="1 2">C2206</strain>
    </source>
</reference>
<dbReference type="OrthoDB" id="420529at2"/>
<organism evidence="1 2">
    <name type="scientific">Halomicronema hongdechloris C2206</name>
    <dbReference type="NCBI Taxonomy" id="1641165"/>
    <lineage>
        <taxon>Bacteria</taxon>
        <taxon>Bacillati</taxon>
        <taxon>Cyanobacteriota</taxon>
        <taxon>Cyanophyceae</taxon>
        <taxon>Nodosilineales</taxon>
        <taxon>Nodosilineaceae</taxon>
        <taxon>Halomicronema</taxon>
    </lineage>
</organism>
<dbReference type="PANTHER" id="PTHR31340">
    <property type="entry name" value="MITOCHONDRIAL GENOME MAINTENANCE EXONUCLEASE 1"/>
    <property type="match status" value="1"/>
</dbReference>
<dbReference type="KEGG" id="hhg:XM38_024960"/>
<dbReference type="EMBL" id="CP021983">
    <property type="protein sequence ID" value="ASC71544.1"/>
    <property type="molecule type" value="Genomic_DNA"/>
</dbReference>
<keyword evidence="2" id="KW-1185">Reference proteome</keyword>
<dbReference type="Proteomes" id="UP000191901">
    <property type="component" value="Chromosome"/>
</dbReference>
<dbReference type="InterPro" id="IPR011604">
    <property type="entry name" value="PDDEXK-like_dom_sf"/>
</dbReference>
<dbReference type="RefSeq" id="WP_088431659.1">
    <property type="nucleotide sequence ID" value="NZ_CP021983.2"/>
</dbReference>
<evidence type="ECO:0000313" key="2">
    <source>
        <dbReference type="Proteomes" id="UP000191901"/>
    </source>
</evidence>
<dbReference type="GO" id="GO:0008297">
    <property type="term" value="F:single-stranded DNA exodeoxyribonuclease activity"/>
    <property type="evidence" value="ECO:0007669"/>
    <property type="project" value="TreeGrafter"/>
</dbReference>
<accession>A0A1Z3HMK2</accession>
<sequence>MQLPHYQAQTVRQQRRRLYSIAGRAYPGVTTILSATKPPEARVSLQKWRQAVGHETAHRITVQASSAGTRLHKYIAAHLRRETTALPNDLDDYWASIEPVLAETEEVLLVEGAVWHDQGFAGIPDALVRYRGQLCLCDWKTARRPKQPEWLQDYWLQVAAAYGAAVNQVYDDYGIRVEHALIAIALADQPAQTFWLTPQALEQYWQGFQQRLQQYQNRQRWGLI</sequence>
<dbReference type="Gene3D" id="3.90.320.10">
    <property type="match status" value="1"/>
</dbReference>
<name>A0A1Z3HMK2_9CYAN</name>
<dbReference type="AlphaFoldDB" id="A0A1Z3HMK2"/>
<gene>
    <name evidence="1" type="ORF">XM38_024960</name>
</gene>
<evidence type="ECO:0000313" key="1">
    <source>
        <dbReference type="EMBL" id="ASC71544.1"/>
    </source>
</evidence>
<dbReference type="PANTHER" id="PTHR31340:SF3">
    <property type="entry name" value="MITOCHONDRIAL GENOME MAINTENANCE EXONUCLEASE 1"/>
    <property type="match status" value="1"/>
</dbReference>
<proteinExistence type="predicted"/>